<dbReference type="GO" id="GO:0045053">
    <property type="term" value="P:protein retention in Golgi apparatus"/>
    <property type="evidence" value="ECO:0007669"/>
    <property type="project" value="TreeGrafter"/>
</dbReference>
<dbReference type="PANTHER" id="PTHR16166">
    <property type="entry name" value="VACUOLAR PROTEIN SORTING-ASSOCIATED PROTEIN VPS13"/>
    <property type="match status" value="1"/>
</dbReference>
<gene>
    <name evidence="3" type="ORF">SBAD_LOCUS5817</name>
</gene>
<name>A0A3P8A3H7_9BILA</name>
<dbReference type="OrthoDB" id="272810at2759"/>
<dbReference type="AlphaFoldDB" id="A0A3P8A3H7"/>
<dbReference type="GO" id="GO:0007005">
    <property type="term" value="P:mitochondrion organization"/>
    <property type="evidence" value="ECO:0007669"/>
    <property type="project" value="TreeGrafter"/>
</dbReference>
<evidence type="ECO:0000313" key="3">
    <source>
        <dbReference type="EMBL" id="VDP08387.1"/>
    </source>
</evidence>
<feature type="domain" description="Chorein N-terminal" evidence="2">
    <location>
        <begin position="12"/>
        <end position="234"/>
    </location>
</feature>
<evidence type="ECO:0000259" key="2">
    <source>
        <dbReference type="Pfam" id="PF12624"/>
    </source>
</evidence>
<dbReference type="EMBL" id="UZAM01009271">
    <property type="protein sequence ID" value="VDP08387.1"/>
    <property type="molecule type" value="Genomic_DNA"/>
</dbReference>
<evidence type="ECO:0000256" key="1">
    <source>
        <dbReference type="ARBA" id="ARBA00022448"/>
    </source>
</evidence>
<accession>A0A3P8A3H7</accession>
<dbReference type="InterPro" id="IPR026847">
    <property type="entry name" value="VPS13"/>
</dbReference>
<dbReference type="PANTHER" id="PTHR16166:SF141">
    <property type="entry name" value="INTERMEMBRANE LIPID TRANSFER PROTEIN VPS13D"/>
    <property type="match status" value="1"/>
</dbReference>
<evidence type="ECO:0000313" key="4">
    <source>
        <dbReference type="Proteomes" id="UP000270296"/>
    </source>
</evidence>
<protein>
    <recommendedName>
        <fullName evidence="2">Chorein N-terminal domain-containing protein</fullName>
    </recommendedName>
</protein>
<keyword evidence="1" id="KW-0813">Transport</keyword>
<proteinExistence type="predicted"/>
<dbReference type="Proteomes" id="UP000270296">
    <property type="component" value="Unassembled WGS sequence"/>
</dbReference>
<organism evidence="3 4">
    <name type="scientific">Soboliphyme baturini</name>
    <dbReference type="NCBI Taxonomy" id="241478"/>
    <lineage>
        <taxon>Eukaryota</taxon>
        <taxon>Metazoa</taxon>
        <taxon>Ecdysozoa</taxon>
        <taxon>Nematoda</taxon>
        <taxon>Enoplea</taxon>
        <taxon>Dorylaimia</taxon>
        <taxon>Dioctophymatida</taxon>
        <taxon>Dioctophymatoidea</taxon>
        <taxon>Soboliphymatidae</taxon>
        <taxon>Soboliphyme</taxon>
    </lineage>
</organism>
<dbReference type="GO" id="GO:0006623">
    <property type="term" value="P:protein targeting to vacuole"/>
    <property type="evidence" value="ECO:0007669"/>
    <property type="project" value="TreeGrafter"/>
</dbReference>
<sequence>MFVIGNFLFNLGQLVLENVPIKRKALRRFNLPVYISSGIVGKLTVSIPITRLHVEPWVISISDVSVVIESSHLEYDVEFDEQYAQFKKNEQMNALEIIHRKHIYQSFSYDNSWWNYGTSLALRIMENVHLVASNISVVYRDRSTAADHPFTLGISISELTMQNSDKNWVRGYNVRRPDENMFKIIDLVGFSVYWDSGCSEDENIVNALAQLVFGHERSLEHEYILHPLAMTVHIQKRASVWWRFAIEHCCDDWKLRRSRLRPAYVANRAHHFTSYCKAYSQKLLNKGFTKSDEVLMRQIEHEYSLDDLYLFREVAVEYLVRPFVPDVQASPSTVSPIAQQQSWLRSWIDWFTATGTYNSELVTIAAEKKEAGSKGDQDTNDDEQVLSSAEKLQLEKMLAENVLDIMDEITCCHEAEVFAELHVSVANLALSTCDDSIYPETSPWNKRSVRTSAMNNKHRSVISDTSVEVTSQVVFQPVENSDSVSYKYDVRVSFDKQVTVGLDQREYLSLKRLFFAHEDRRPSDAGETGSDKISEVSGTKLQPSLDSQLVLNVDMTAVCLNLRTLFAGVEEQQLSVKQIMVVDELEGVDIAVAEKLTVRNSGLIPLKTTPGAVQIFYMDRINSCSCCMSFLTKSSHSIGGVPGGSLPSGFAFSICFARRQLSIY</sequence>
<dbReference type="Pfam" id="PF12624">
    <property type="entry name" value="VPS13_N"/>
    <property type="match status" value="1"/>
</dbReference>
<keyword evidence="4" id="KW-1185">Reference proteome</keyword>
<reference evidence="3 4" key="1">
    <citation type="submission" date="2018-11" db="EMBL/GenBank/DDBJ databases">
        <authorList>
            <consortium name="Pathogen Informatics"/>
        </authorList>
    </citation>
    <scope>NUCLEOTIDE SEQUENCE [LARGE SCALE GENOMIC DNA]</scope>
</reference>
<dbReference type="InterPro" id="IPR026854">
    <property type="entry name" value="VPS13_N"/>
</dbReference>